<evidence type="ECO:0000313" key="3">
    <source>
        <dbReference type="Proteomes" id="UP001595839"/>
    </source>
</evidence>
<dbReference type="RefSeq" id="WP_381188187.1">
    <property type="nucleotide sequence ID" value="NZ_JBHSFK010000143.1"/>
</dbReference>
<protein>
    <submittedName>
        <fullName evidence="2">Alpha/beta fold hydrolase</fullName>
    </submittedName>
</protein>
<gene>
    <name evidence="2" type="ORF">ACFPIH_56395</name>
</gene>
<organism evidence="2 3">
    <name type="scientific">Streptomyces vulcanius</name>
    <dbReference type="NCBI Taxonomy" id="1441876"/>
    <lineage>
        <taxon>Bacteria</taxon>
        <taxon>Bacillati</taxon>
        <taxon>Actinomycetota</taxon>
        <taxon>Actinomycetes</taxon>
        <taxon>Kitasatosporales</taxon>
        <taxon>Streptomycetaceae</taxon>
        <taxon>Streptomyces</taxon>
    </lineage>
</organism>
<dbReference type="EMBL" id="JBHSFK010000143">
    <property type="protein sequence ID" value="MFC4508666.1"/>
    <property type="molecule type" value="Genomic_DNA"/>
</dbReference>
<feature type="non-terminal residue" evidence="2">
    <location>
        <position position="1"/>
    </location>
</feature>
<evidence type="ECO:0000259" key="1">
    <source>
        <dbReference type="Pfam" id="PF00561"/>
    </source>
</evidence>
<dbReference type="PANTHER" id="PTHR42977:SF1">
    <property type="entry name" value="BLR6576 PROTEIN"/>
    <property type="match status" value="1"/>
</dbReference>
<name>A0ABV9BBN8_9ACTN</name>
<sequence>LVVQDYGGPVGFRMAMAHPERLQALIIQNAVAHDSGLGLVWQTRRAFWADRRAHEAALRENFLSPDATRARHLGNDPAIDRYDPDLWTDELTFLNRPGQADIQLELFYDYRTNVASYPTWQRWLRRTQPRTLVLWGRYDASFRAQEADSYRADLPAAEIHLLDGGHFVMDTCADETAQRVRAFLTTEANGV</sequence>
<reference evidence="3" key="1">
    <citation type="journal article" date="2019" name="Int. J. Syst. Evol. Microbiol.">
        <title>The Global Catalogue of Microorganisms (GCM) 10K type strain sequencing project: providing services to taxonomists for standard genome sequencing and annotation.</title>
        <authorList>
            <consortium name="The Broad Institute Genomics Platform"/>
            <consortium name="The Broad Institute Genome Sequencing Center for Infectious Disease"/>
            <person name="Wu L."/>
            <person name="Ma J."/>
        </authorList>
    </citation>
    <scope>NUCLEOTIDE SEQUENCE [LARGE SCALE GENOMIC DNA]</scope>
    <source>
        <strain evidence="3">CGMCC 4.7177</strain>
    </source>
</reference>
<dbReference type="PANTHER" id="PTHR42977">
    <property type="entry name" value="HYDROLASE-RELATED"/>
    <property type="match status" value="1"/>
</dbReference>
<dbReference type="InterPro" id="IPR000073">
    <property type="entry name" value="AB_hydrolase_1"/>
</dbReference>
<dbReference type="GO" id="GO:0016787">
    <property type="term" value="F:hydrolase activity"/>
    <property type="evidence" value="ECO:0007669"/>
    <property type="project" value="UniProtKB-KW"/>
</dbReference>
<evidence type="ECO:0000313" key="2">
    <source>
        <dbReference type="EMBL" id="MFC4508666.1"/>
    </source>
</evidence>
<dbReference type="Proteomes" id="UP001595839">
    <property type="component" value="Unassembled WGS sequence"/>
</dbReference>
<keyword evidence="2" id="KW-0378">Hydrolase</keyword>
<dbReference type="SUPFAM" id="SSF53474">
    <property type="entry name" value="alpha/beta-Hydrolases"/>
    <property type="match status" value="1"/>
</dbReference>
<comment type="caution">
    <text evidence="2">The sequence shown here is derived from an EMBL/GenBank/DDBJ whole genome shotgun (WGS) entry which is preliminary data.</text>
</comment>
<dbReference type="Gene3D" id="3.40.50.1820">
    <property type="entry name" value="alpha/beta hydrolase"/>
    <property type="match status" value="1"/>
</dbReference>
<dbReference type="Pfam" id="PF00561">
    <property type="entry name" value="Abhydrolase_1"/>
    <property type="match status" value="1"/>
</dbReference>
<dbReference type="InterPro" id="IPR029058">
    <property type="entry name" value="AB_hydrolase_fold"/>
</dbReference>
<keyword evidence="3" id="KW-1185">Reference proteome</keyword>
<proteinExistence type="predicted"/>
<dbReference type="InterPro" id="IPR051340">
    <property type="entry name" value="Haloalkane_dehalogenase"/>
</dbReference>
<feature type="domain" description="AB hydrolase-1" evidence="1">
    <location>
        <begin position="1"/>
        <end position="169"/>
    </location>
</feature>
<accession>A0ABV9BBN8</accession>